<keyword evidence="5" id="KW-0963">Cytoplasm</keyword>
<dbReference type="Gene3D" id="3.40.50.300">
    <property type="entry name" value="P-loop containing nucleotide triphosphate hydrolases"/>
    <property type="match status" value="1"/>
</dbReference>
<dbReference type="InterPro" id="IPR030230">
    <property type="entry name" value="Gpn1/Npa3/XAB1"/>
</dbReference>
<dbReference type="VEuPathDB" id="GiardiaDB:GMRT_15370"/>
<comment type="subunit">
    <text evidence="5">Binds to RNA polymerase II.</text>
</comment>
<keyword evidence="7" id="KW-0067">ATP-binding</keyword>
<gene>
    <name evidence="7" type="ORF">GMRT_15370</name>
</gene>
<accession>A0A4Z1T9A8</accession>
<evidence type="ECO:0000256" key="5">
    <source>
        <dbReference type="RuleBase" id="RU365059"/>
    </source>
</evidence>
<keyword evidence="4 5" id="KW-0342">GTP-binding</keyword>
<protein>
    <recommendedName>
        <fullName evidence="5">GPN-loop GTPase</fullName>
        <ecNumber evidence="5">3.6.5.-</ecNumber>
    </recommendedName>
</protein>
<comment type="subcellular location">
    <subcellularLocation>
        <location evidence="5">Cytoplasm</location>
    </subcellularLocation>
    <subcellularLocation>
        <location evidence="5">Nucleus</location>
    </subcellularLocation>
</comment>
<dbReference type="GO" id="GO:0005634">
    <property type="term" value="C:nucleus"/>
    <property type="evidence" value="ECO:0007669"/>
    <property type="project" value="UniProtKB-SubCell"/>
</dbReference>
<dbReference type="InterPro" id="IPR027417">
    <property type="entry name" value="P-loop_NTPase"/>
</dbReference>
<evidence type="ECO:0000313" key="8">
    <source>
        <dbReference type="Proteomes" id="UP000315496"/>
    </source>
</evidence>
<evidence type="ECO:0000256" key="6">
    <source>
        <dbReference type="SAM" id="MobiDB-lite"/>
    </source>
</evidence>
<evidence type="ECO:0000256" key="3">
    <source>
        <dbReference type="ARBA" id="ARBA00022801"/>
    </source>
</evidence>
<name>A0A4Z1T9A8_GIAMU</name>
<keyword evidence="2 5" id="KW-0547">Nucleotide-binding</keyword>
<dbReference type="CDD" id="cd17870">
    <property type="entry name" value="GPN1"/>
    <property type="match status" value="1"/>
</dbReference>
<dbReference type="GO" id="GO:0005524">
    <property type="term" value="F:ATP binding"/>
    <property type="evidence" value="ECO:0007669"/>
    <property type="project" value="UniProtKB-KW"/>
</dbReference>
<comment type="function">
    <text evidence="5">Small GTPase required for proper nuclear import of RNA polymerase II (RNAPII). May act at an RNAP assembly step prior to nuclear import.</text>
</comment>
<dbReference type="InterPro" id="IPR004130">
    <property type="entry name" value="Gpn"/>
</dbReference>
<feature type="region of interest" description="Disordered" evidence="6">
    <location>
        <begin position="302"/>
        <end position="337"/>
    </location>
</feature>
<keyword evidence="8" id="KW-1185">Reference proteome</keyword>
<dbReference type="GO" id="GO:0005525">
    <property type="term" value="F:GTP binding"/>
    <property type="evidence" value="ECO:0007669"/>
    <property type="project" value="UniProtKB-KW"/>
</dbReference>
<evidence type="ECO:0000256" key="1">
    <source>
        <dbReference type="ARBA" id="ARBA00005290"/>
    </source>
</evidence>
<dbReference type="OrthoDB" id="243313at2759"/>
<dbReference type="EMBL" id="VDLU01000001">
    <property type="protein sequence ID" value="TNJ30723.1"/>
    <property type="molecule type" value="Genomic_DNA"/>
</dbReference>
<proteinExistence type="inferred from homology"/>
<dbReference type="AlphaFoldDB" id="A0A4Z1T9A8"/>
<reference evidence="7 8" key="1">
    <citation type="submission" date="2019-05" db="EMBL/GenBank/DDBJ databases">
        <title>The compact genome of Giardia muris reveals important steps in the evolution of intestinal protozoan parasites.</title>
        <authorList>
            <person name="Xu F."/>
            <person name="Jimenez-Gonzalez A."/>
            <person name="Einarsson E."/>
            <person name="Astvaldsson A."/>
            <person name="Peirasmaki D."/>
            <person name="Eckmann L."/>
            <person name="Andersson J.O."/>
            <person name="Svard S.G."/>
            <person name="Jerlstrom-Hultqvist J."/>
        </authorList>
    </citation>
    <scope>NUCLEOTIDE SEQUENCE [LARGE SCALE GENOMIC DNA]</scope>
    <source>
        <strain evidence="7 8">Roberts-Thomson</strain>
    </source>
</reference>
<dbReference type="PANTHER" id="PTHR21231:SF8">
    <property type="entry name" value="GPN-LOOP GTPASE 1"/>
    <property type="match status" value="1"/>
</dbReference>
<dbReference type="Proteomes" id="UP000315496">
    <property type="component" value="Chromosome 1"/>
</dbReference>
<dbReference type="EC" id="3.6.5.-" evidence="5"/>
<dbReference type="GO" id="GO:0003924">
    <property type="term" value="F:GTPase activity"/>
    <property type="evidence" value="ECO:0007669"/>
    <property type="project" value="InterPro"/>
</dbReference>
<dbReference type="Pfam" id="PF03029">
    <property type="entry name" value="ATP_bind_1"/>
    <property type="match status" value="1"/>
</dbReference>
<evidence type="ECO:0000313" key="7">
    <source>
        <dbReference type="EMBL" id="TNJ30723.1"/>
    </source>
</evidence>
<keyword evidence="3 5" id="KW-0378">Hydrolase</keyword>
<evidence type="ECO:0000256" key="2">
    <source>
        <dbReference type="ARBA" id="ARBA00022741"/>
    </source>
</evidence>
<comment type="similarity">
    <text evidence="1 5">Belongs to the GPN-loop GTPase family.</text>
</comment>
<sequence>MDLIPEMYRRPPAFFVIGMAGAGKTTFVQRLAAEIGLETTSYAIRPRISADVIPKRPAVINLDPAVMNVPYTPVVDIRDSFSIGDLMKRHGWGPNGAIMTCLNLFATRIDELDTLLRRRAERSSCFLFDTPGQVEVFTWSASGEIIANFFGAAYPTALLYVLDSERCANPVTFVASMMYCCSIIQRMSLPLLIVFNKDDLVGPDLREGGHELSWRAPWVYMEDETVLCEAFDALRIANVNEIAYSESFYDSLRDVLQEFYSLINYIHVSSFTGENFHSLTERLRAMCVRYVEEAPERIRRAEQAKVKARTQVRNDPLGLFSDRPTTTDSSDDPDAIE</sequence>
<evidence type="ECO:0000256" key="4">
    <source>
        <dbReference type="ARBA" id="ARBA00023134"/>
    </source>
</evidence>
<dbReference type="PANTHER" id="PTHR21231">
    <property type="entry name" value="XPA-BINDING PROTEIN 1-RELATED"/>
    <property type="match status" value="1"/>
</dbReference>
<dbReference type="GO" id="GO:0005737">
    <property type="term" value="C:cytoplasm"/>
    <property type="evidence" value="ECO:0007669"/>
    <property type="project" value="UniProtKB-SubCell"/>
</dbReference>
<organism evidence="7 8">
    <name type="scientific">Giardia muris</name>
    <dbReference type="NCBI Taxonomy" id="5742"/>
    <lineage>
        <taxon>Eukaryota</taxon>
        <taxon>Metamonada</taxon>
        <taxon>Diplomonadida</taxon>
        <taxon>Hexamitidae</taxon>
        <taxon>Giardiinae</taxon>
        <taxon>Giardia</taxon>
    </lineage>
</organism>
<comment type="caution">
    <text evidence="7">The sequence shown here is derived from an EMBL/GenBank/DDBJ whole genome shotgun (WGS) entry which is preliminary data.</text>
</comment>
<dbReference type="SUPFAM" id="SSF52540">
    <property type="entry name" value="P-loop containing nucleoside triphosphate hydrolases"/>
    <property type="match status" value="1"/>
</dbReference>